<proteinExistence type="predicted"/>
<evidence type="ECO:0000256" key="2">
    <source>
        <dbReference type="SAM" id="Phobius"/>
    </source>
</evidence>
<feature type="transmembrane region" description="Helical" evidence="2">
    <location>
        <begin position="85"/>
        <end position="103"/>
    </location>
</feature>
<organism evidence="3 4">
    <name type="scientific">Porites evermanni</name>
    <dbReference type="NCBI Taxonomy" id="104178"/>
    <lineage>
        <taxon>Eukaryota</taxon>
        <taxon>Metazoa</taxon>
        <taxon>Cnidaria</taxon>
        <taxon>Anthozoa</taxon>
        <taxon>Hexacorallia</taxon>
        <taxon>Scleractinia</taxon>
        <taxon>Fungiina</taxon>
        <taxon>Poritidae</taxon>
        <taxon>Porites</taxon>
    </lineage>
</organism>
<accession>A0ABN8LIH3</accession>
<sequence>MATEPITDPSVPLLKEPNLTFNGKRETRSILWRRMLAVVYSLFLCWQLIGMCLYLVRAATCFKHKVPTYKCDINAAFKYSAELQLCYLLSACLHLTIAIIILPKISAFPGYEAVVLQLKSLPQFWSLCFFLLAASFRYLALCILGTFGEQTTFYYPLLISFALCNILKAVVVCAVNFAKLSPLKKKSARTLFVFSKLTILMIFIENLLRFMVSLLAFSMDAKDLMQDEKVHYSSDVLVVFFFLEKFGTSCFHYIIMNFFWKKLFYGDRYVLSGHHSPQKPCTQASSRYPSYQKSLGNDREFSRQA</sequence>
<reference evidence="3 4" key="1">
    <citation type="submission" date="2022-05" db="EMBL/GenBank/DDBJ databases">
        <authorList>
            <consortium name="Genoscope - CEA"/>
            <person name="William W."/>
        </authorList>
    </citation>
    <scope>NUCLEOTIDE SEQUENCE [LARGE SCALE GENOMIC DNA]</scope>
</reference>
<keyword evidence="4" id="KW-1185">Reference proteome</keyword>
<protein>
    <submittedName>
        <fullName evidence="3">Uncharacterized protein</fullName>
    </submittedName>
</protein>
<keyword evidence="2" id="KW-0812">Transmembrane</keyword>
<dbReference type="EMBL" id="CALNXI010000050">
    <property type="protein sequence ID" value="CAH3016892.1"/>
    <property type="molecule type" value="Genomic_DNA"/>
</dbReference>
<feature type="transmembrane region" description="Helical" evidence="2">
    <location>
        <begin position="35"/>
        <end position="56"/>
    </location>
</feature>
<feature type="transmembrane region" description="Helical" evidence="2">
    <location>
        <begin position="237"/>
        <end position="260"/>
    </location>
</feature>
<gene>
    <name evidence="3" type="ORF">PEVE_00033609</name>
</gene>
<feature type="transmembrane region" description="Helical" evidence="2">
    <location>
        <begin position="124"/>
        <end position="147"/>
    </location>
</feature>
<name>A0ABN8LIH3_9CNID</name>
<dbReference type="Proteomes" id="UP001159427">
    <property type="component" value="Unassembled WGS sequence"/>
</dbReference>
<keyword evidence="2" id="KW-1133">Transmembrane helix</keyword>
<evidence type="ECO:0000313" key="3">
    <source>
        <dbReference type="EMBL" id="CAH3016892.1"/>
    </source>
</evidence>
<evidence type="ECO:0000313" key="4">
    <source>
        <dbReference type="Proteomes" id="UP001159427"/>
    </source>
</evidence>
<feature type="compositionally biased region" description="Polar residues" evidence="1">
    <location>
        <begin position="279"/>
        <end position="295"/>
    </location>
</feature>
<feature type="region of interest" description="Disordered" evidence="1">
    <location>
        <begin position="274"/>
        <end position="305"/>
    </location>
</feature>
<evidence type="ECO:0000256" key="1">
    <source>
        <dbReference type="SAM" id="MobiDB-lite"/>
    </source>
</evidence>
<keyword evidence="2" id="KW-0472">Membrane</keyword>
<comment type="caution">
    <text evidence="3">The sequence shown here is derived from an EMBL/GenBank/DDBJ whole genome shotgun (WGS) entry which is preliminary data.</text>
</comment>
<feature type="transmembrane region" description="Helical" evidence="2">
    <location>
        <begin position="190"/>
        <end position="217"/>
    </location>
</feature>
<feature type="compositionally biased region" description="Basic and acidic residues" evidence="1">
    <location>
        <begin position="296"/>
        <end position="305"/>
    </location>
</feature>
<feature type="transmembrane region" description="Helical" evidence="2">
    <location>
        <begin position="153"/>
        <end position="178"/>
    </location>
</feature>